<sequence length="401" mass="46439">MSFKQVDLEDGWANLKVFICKLIARVDAGETPYSSDEFTTHWMIISSLCNQKLPHKNVEILYDRYKDTLSDYLEEKVLPHLIDKRDQYLLKELTEWWPKYLSIVEHISYVFAYLNLAITETTLLPNLKDAALTCFYSLVYKEINPGVKDALLAMLEKDRKGEKIERALVDRSIKFCGELKCMGVNNYSQDFGTSLVKQRQEYHSRIVSGHIFTIEFPEYMKMAEQYLNEEDAWASEYLDVSNHSSLMETLQAVWWFKHGDELLQKSGFTSLLQDERKEDLQRIFNTYRPCSAVLDKMTLLFKQSIDESLALHKVDNSRSEQDSEELTAKRKMYSNLIEICFDNHPDFFKVLYEAFAFRRQSSAESSMAPVLAHQPGKEPGLKQTMLCGGSGGWLRPAGPDM</sequence>
<proteinExistence type="predicted"/>
<keyword evidence="2" id="KW-1185">Reference proteome</keyword>
<evidence type="ECO:0000313" key="1">
    <source>
        <dbReference type="EMBL" id="KAH7658109.1"/>
    </source>
</evidence>
<reference evidence="2" key="1">
    <citation type="journal article" date="2022" name="Nat. Commun.">
        <title>Chromosome evolution and the genetic basis of agronomically important traits in greater yam.</title>
        <authorList>
            <person name="Bredeson J.V."/>
            <person name="Lyons J.B."/>
            <person name="Oniyinde I.O."/>
            <person name="Okereke N.R."/>
            <person name="Kolade O."/>
            <person name="Nnabue I."/>
            <person name="Nwadili C.O."/>
            <person name="Hribova E."/>
            <person name="Parker M."/>
            <person name="Nwogha J."/>
            <person name="Shu S."/>
            <person name="Carlson J."/>
            <person name="Kariba R."/>
            <person name="Muthemba S."/>
            <person name="Knop K."/>
            <person name="Barton G.J."/>
            <person name="Sherwood A.V."/>
            <person name="Lopez-Montes A."/>
            <person name="Asiedu R."/>
            <person name="Jamnadass R."/>
            <person name="Muchugi A."/>
            <person name="Goodstein D."/>
            <person name="Egesi C.N."/>
            <person name="Featherston J."/>
            <person name="Asfaw A."/>
            <person name="Simpson G.G."/>
            <person name="Dolezel J."/>
            <person name="Hendre P.S."/>
            <person name="Van Deynze A."/>
            <person name="Kumar P.L."/>
            <person name="Obidiegwu J.E."/>
            <person name="Bhattacharjee R."/>
            <person name="Rokhsar D.S."/>
        </authorList>
    </citation>
    <scope>NUCLEOTIDE SEQUENCE [LARGE SCALE GENOMIC DNA]</scope>
    <source>
        <strain evidence="2">cv. TDa95/00328</strain>
    </source>
</reference>
<dbReference type="Proteomes" id="UP000827976">
    <property type="component" value="Chromosome 17"/>
</dbReference>
<dbReference type="EMBL" id="CM037027">
    <property type="protein sequence ID" value="KAH7658109.1"/>
    <property type="molecule type" value="Genomic_DNA"/>
</dbReference>
<accession>A0ACB7UCN8</accession>
<organism evidence="1 2">
    <name type="scientific">Dioscorea alata</name>
    <name type="common">Purple yam</name>
    <dbReference type="NCBI Taxonomy" id="55571"/>
    <lineage>
        <taxon>Eukaryota</taxon>
        <taxon>Viridiplantae</taxon>
        <taxon>Streptophyta</taxon>
        <taxon>Embryophyta</taxon>
        <taxon>Tracheophyta</taxon>
        <taxon>Spermatophyta</taxon>
        <taxon>Magnoliopsida</taxon>
        <taxon>Liliopsida</taxon>
        <taxon>Dioscoreales</taxon>
        <taxon>Dioscoreaceae</taxon>
        <taxon>Dioscorea</taxon>
    </lineage>
</organism>
<evidence type="ECO:0000313" key="2">
    <source>
        <dbReference type="Proteomes" id="UP000827976"/>
    </source>
</evidence>
<comment type="caution">
    <text evidence="1">The sequence shown here is derived from an EMBL/GenBank/DDBJ whole genome shotgun (WGS) entry which is preliminary data.</text>
</comment>
<protein>
    <submittedName>
        <fullName evidence="1">Cullin N-terminal protein</fullName>
    </submittedName>
</protein>
<name>A0ACB7UCN8_DIOAL</name>
<gene>
    <name evidence="1" type="ORF">IHE45_17G064900</name>
</gene>